<evidence type="ECO:0000256" key="1">
    <source>
        <dbReference type="SAM" id="Phobius"/>
    </source>
</evidence>
<accession>A0AAD6QAM5</accession>
<evidence type="ECO:0000313" key="2">
    <source>
        <dbReference type="EMBL" id="KAJ6983063.1"/>
    </source>
</evidence>
<dbReference type="Proteomes" id="UP001164929">
    <property type="component" value="Chromosome 10"/>
</dbReference>
<proteinExistence type="predicted"/>
<gene>
    <name evidence="2" type="ORF">NC653_026012</name>
</gene>
<evidence type="ECO:0000313" key="3">
    <source>
        <dbReference type="Proteomes" id="UP001164929"/>
    </source>
</evidence>
<keyword evidence="1" id="KW-0472">Membrane</keyword>
<comment type="caution">
    <text evidence="2">The sequence shown here is derived from an EMBL/GenBank/DDBJ whole genome shotgun (WGS) entry which is preliminary data.</text>
</comment>
<keyword evidence="3" id="KW-1185">Reference proteome</keyword>
<dbReference type="EMBL" id="JAQIZT010000010">
    <property type="protein sequence ID" value="KAJ6983063.1"/>
    <property type="molecule type" value="Genomic_DNA"/>
</dbReference>
<keyword evidence="1" id="KW-1133">Transmembrane helix</keyword>
<dbReference type="InterPro" id="IPR006740">
    <property type="entry name" value="DUF604"/>
</dbReference>
<dbReference type="Gene3D" id="3.90.550.50">
    <property type="match status" value="1"/>
</dbReference>
<dbReference type="FunFam" id="3.90.550.50:FF:000006">
    <property type="entry name" value="Fringe-related protein-like"/>
    <property type="match status" value="1"/>
</dbReference>
<name>A0AAD6QAM5_9ROSI</name>
<dbReference type="PANTHER" id="PTHR10811">
    <property type="entry name" value="FRINGE-RELATED"/>
    <property type="match status" value="1"/>
</dbReference>
<sequence>MSQTHLRPRHDPARKISLVSLPDKTCKIFSYLTRISLLLCLIFSICLVLYTTFSPNQNPFSNRLPPRTRTGTKLAPGPPTNISHVLFCIGGSTATWRDRSLYSSIWWVPNVTRGFVWLEQKIESHQSNKNVPAVKVSSPEWTRFKYSSSRSAVRIARIISDSVKLRLPDVRWFVMGDDDTVYYTDNLVSVLSRYDHKQMWYIGGNSESVEQDVIHTYDMAFGGGGFAISYPLAERLVTILDGCLDRYYYFYGSDQRIWACISEIGVPLSRERGFHQLRFGRSCLQRECVVDDCLAAFSVKYGSNYDARMLDIRGSAYGLLAAHPLAPLISLHHLENLEPLFPNHNQIDSLKSINRAYQVDPPRIFQQTFCHDSKRKWSISISWGYTVQLYPLLLPAMDLQTPEQTFKTWRSWSNGPFTFNTRPVEPDPCKRPVVFMLEQANEGRVNGSLTSYKRIVHAPGKTCKTTQYAQAMSVQRILVSSLKMEPDYWKKAPRRYCCELMNKGSIKNSSMQLRIRRCRNWESITSSLD</sequence>
<reference evidence="2" key="1">
    <citation type="journal article" date="2023" name="Mol. Ecol. Resour.">
        <title>Chromosome-level genome assembly of a triploid poplar Populus alba 'Berolinensis'.</title>
        <authorList>
            <person name="Chen S."/>
            <person name="Yu Y."/>
            <person name="Wang X."/>
            <person name="Wang S."/>
            <person name="Zhang T."/>
            <person name="Zhou Y."/>
            <person name="He R."/>
            <person name="Meng N."/>
            <person name="Wang Y."/>
            <person name="Liu W."/>
            <person name="Liu Z."/>
            <person name="Liu J."/>
            <person name="Guo Q."/>
            <person name="Huang H."/>
            <person name="Sederoff R.R."/>
            <person name="Wang G."/>
            <person name="Qu G."/>
            <person name="Chen S."/>
        </authorList>
    </citation>
    <scope>NUCLEOTIDE SEQUENCE</scope>
    <source>
        <strain evidence="2">SC-2020</strain>
    </source>
</reference>
<dbReference type="Pfam" id="PF04646">
    <property type="entry name" value="DUF604"/>
    <property type="match status" value="2"/>
</dbReference>
<protein>
    <submittedName>
        <fullName evidence="2">Uncharacterized protein</fullName>
    </submittedName>
</protein>
<feature type="transmembrane region" description="Helical" evidence="1">
    <location>
        <begin position="31"/>
        <end position="53"/>
    </location>
</feature>
<dbReference type="AlphaFoldDB" id="A0AAD6QAM5"/>
<organism evidence="2 3">
    <name type="scientific">Populus alba x Populus x berolinensis</name>
    <dbReference type="NCBI Taxonomy" id="444605"/>
    <lineage>
        <taxon>Eukaryota</taxon>
        <taxon>Viridiplantae</taxon>
        <taxon>Streptophyta</taxon>
        <taxon>Embryophyta</taxon>
        <taxon>Tracheophyta</taxon>
        <taxon>Spermatophyta</taxon>
        <taxon>Magnoliopsida</taxon>
        <taxon>eudicotyledons</taxon>
        <taxon>Gunneridae</taxon>
        <taxon>Pentapetalae</taxon>
        <taxon>rosids</taxon>
        <taxon>fabids</taxon>
        <taxon>Malpighiales</taxon>
        <taxon>Salicaceae</taxon>
        <taxon>Saliceae</taxon>
        <taxon>Populus</taxon>
    </lineage>
</organism>
<keyword evidence="1" id="KW-0812">Transmembrane</keyword>